<dbReference type="Gene3D" id="1.10.3290.10">
    <property type="entry name" value="Fido-like domain"/>
    <property type="match status" value="1"/>
</dbReference>
<dbReference type="EMBL" id="UGOY01000001">
    <property type="protein sequence ID" value="STY22827.1"/>
    <property type="molecule type" value="Genomic_DNA"/>
</dbReference>
<protein>
    <submittedName>
        <fullName evidence="3">Ankyrin repeat-containing protein</fullName>
    </submittedName>
</protein>
<reference evidence="2 4" key="1">
    <citation type="submission" date="2015-11" db="EMBL/GenBank/DDBJ databases">
        <title>Genomic analysis of 38 Legionella species identifies large and diverse effector repertoires.</title>
        <authorList>
            <person name="Burstein D."/>
            <person name="Amaro F."/>
            <person name="Zusman T."/>
            <person name="Lifshitz Z."/>
            <person name="Cohen O."/>
            <person name="Gilbert J.A."/>
            <person name="Pupko T."/>
            <person name="Shuman H.A."/>
            <person name="Segal G."/>
        </authorList>
    </citation>
    <scope>NUCLEOTIDE SEQUENCE [LARGE SCALE GENOMIC DNA]</scope>
    <source>
        <strain evidence="2 4">SC-18-C9</strain>
    </source>
</reference>
<organism evidence="3 5">
    <name type="scientific">Legionella steigerwaltii</name>
    <dbReference type="NCBI Taxonomy" id="460"/>
    <lineage>
        <taxon>Bacteria</taxon>
        <taxon>Pseudomonadati</taxon>
        <taxon>Pseudomonadota</taxon>
        <taxon>Gammaproteobacteria</taxon>
        <taxon>Legionellales</taxon>
        <taxon>Legionellaceae</taxon>
        <taxon>Legionella</taxon>
    </lineage>
</organism>
<dbReference type="EMBL" id="LNYZ01000013">
    <property type="protein sequence ID" value="KTD77517.1"/>
    <property type="molecule type" value="Genomic_DNA"/>
</dbReference>
<dbReference type="PROSITE" id="PS51459">
    <property type="entry name" value="FIDO"/>
    <property type="match status" value="1"/>
</dbReference>
<feature type="domain" description="Fido" evidence="1">
    <location>
        <begin position="234"/>
        <end position="379"/>
    </location>
</feature>
<dbReference type="Proteomes" id="UP000255110">
    <property type="component" value="Unassembled WGS sequence"/>
</dbReference>
<dbReference type="STRING" id="460.Lstg_1874"/>
<sequence>MRLKFFGTKAFGTSEENNLKRFFNKFPENEFWRFFVERTRYDFRQELYRKLYSKLNNVSEEEAKKVPVSLIEEMVKDVTVGQVYELAKQLDDQESLHGLDNLLHARDRQEERIVALFNKHQGWLGFEDNEPGYLLNVTKGLCFAIEHLLSGKPLTLDFIKELHKTCTQGVQKMLKQTPGEFRSGGASWQMNSKDGCDSLEGLIETIDYLKSVEAKMGTSGLDITIETKDGKECISKFLTEDTHSLASKIWTNLNNGAVIYYNSREKEVDSSQFLHEVCSDHIQQLEKALDNAITKEEKLTALFTYLKHTVLHHPFQDGVGRTYSMVLFQYLLMRENLSPVLILNSNVIPGVSVKELVNEYLRAEKEMEKILDNPQYIASDEMVTPNVDTTTLLSKSNTEERDTFTSALTLFQKIKGSFLEWAKIQENKDSEVKQSQIEI</sequence>
<evidence type="ECO:0000313" key="2">
    <source>
        <dbReference type="EMBL" id="KTD77517.1"/>
    </source>
</evidence>
<name>A0A378L7Y9_9GAMM</name>
<evidence type="ECO:0000313" key="5">
    <source>
        <dbReference type="Proteomes" id="UP000255110"/>
    </source>
</evidence>
<keyword evidence="4" id="KW-1185">Reference proteome</keyword>
<reference evidence="3 5" key="2">
    <citation type="submission" date="2018-06" db="EMBL/GenBank/DDBJ databases">
        <authorList>
            <consortium name="Pathogen Informatics"/>
            <person name="Doyle S."/>
        </authorList>
    </citation>
    <scope>NUCLEOTIDE SEQUENCE [LARGE SCALE GENOMIC DNA]</scope>
    <source>
        <strain evidence="3 5">NCTC11991</strain>
    </source>
</reference>
<dbReference type="InterPro" id="IPR003812">
    <property type="entry name" value="Fido"/>
</dbReference>
<evidence type="ECO:0000313" key="4">
    <source>
        <dbReference type="Proteomes" id="UP000054820"/>
    </source>
</evidence>
<dbReference type="Proteomes" id="UP000054820">
    <property type="component" value="Unassembled WGS sequence"/>
</dbReference>
<evidence type="ECO:0000313" key="3">
    <source>
        <dbReference type="EMBL" id="STY22827.1"/>
    </source>
</evidence>
<gene>
    <name evidence="2" type="ORF">Lstg_1874</name>
    <name evidence="3" type="ORF">NCTC11991_01427</name>
</gene>
<dbReference type="AlphaFoldDB" id="A0A378L7Y9"/>
<dbReference type="RefSeq" id="WP_058477419.1">
    <property type="nucleotide sequence ID" value="NZ_CAAAIO010000001.1"/>
</dbReference>
<dbReference type="InterPro" id="IPR036597">
    <property type="entry name" value="Fido-like_dom_sf"/>
</dbReference>
<dbReference type="OrthoDB" id="5636866at2"/>
<evidence type="ECO:0000259" key="1">
    <source>
        <dbReference type="PROSITE" id="PS51459"/>
    </source>
</evidence>
<accession>A0A378L7Y9</accession>
<proteinExistence type="predicted"/>